<evidence type="ECO:0000256" key="5">
    <source>
        <dbReference type="RuleBase" id="RU004504"/>
    </source>
</evidence>
<evidence type="ECO:0000256" key="1">
    <source>
        <dbReference type="ARBA" id="ARBA00001933"/>
    </source>
</evidence>
<dbReference type="SUPFAM" id="SSF53383">
    <property type="entry name" value="PLP-dependent transferases"/>
    <property type="match status" value="1"/>
</dbReference>
<dbReference type="PROSITE" id="PS00595">
    <property type="entry name" value="AA_TRANSFER_CLASS_5"/>
    <property type="match status" value="1"/>
</dbReference>
<evidence type="ECO:0000256" key="4">
    <source>
        <dbReference type="ARBA" id="ARBA00050776"/>
    </source>
</evidence>
<dbReference type="InterPro" id="IPR006311">
    <property type="entry name" value="TAT_signal"/>
</dbReference>
<comment type="catalytic activity">
    <reaction evidence="4">
        <text>(sulfur carrier)-H + L-cysteine = (sulfur carrier)-SH + L-alanine</text>
        <dbReference type="Rhea" id="RHEA:43892"/>
        <dbReference type="Rhea" id="RHEA-COMP:14737"/>
        <dbReference type="Rhea" id="RHEA-COMP:14739"/>
        <dbReference type="ChEBI" id="CHEBI:29917"/>
        <dbReference type="ChEBI" id="CHEBI:35235"/>
        <dbReference type="ChEBI" id="CHEBI:57972"/>
        <dbReference type="ChEBI" id="CHEBI:64428"/>
        <dbReference type="EC" id="2.8.1.7"/>
    </reaction>
</comment>
<dbReference type="PANTHER" id="PTHR43586:SF8">
    <property type="entry name" value="CYSTEINE DESULFURASE 1, CHLOROPLASTIC"/>
    <property type="match status" value="1"/>
</dbReference>
<dbReference type="Gene3D" id="3.90.1150.10">
    <property type="entry name" value="Aspartate Aminotransferase, domain 1"/>
    <property type="match status" value="1"/>
</dbReference>
<keyword evidence="8" id="KW-1185">Reference proteome</keyword>
<accession>A0ABQ5QF74</accession>
<keyword evidence="7" id="KW-0032">Aminotransferase</keyword>
<evidence type="ECO:0000313" key="8">
    <source>
        <dbReference type="Proteomes" id="UP001165069"/>
    </source>
</evidence>
<evidence type="ECO:0000313" key="7">
    <source>
        <dbReference type="EMBL" id="GLH73234.1"/>
    </source>
</evidence>
<comment type="cofactor">
    <cofactor evidence="1 5">
        <name>pyridoxal 5'-phosphate</name>
        <dbReference type="ChEBI" id="CHEBI:597326"/>
    </cofactor>
</comment>
<dbReference type="InterPro" id="IPR020578">
    <property type="entry name" value="Aminotrans_V_PyrdxlP_BS"/>
</dbReference>
<dbReference type="InterPro" id="IPR015421">
    <property type="entry name" value="PyrdxlP-dep_Trfase_major"/>
</dbReference>
<dbReference type="InterPro" id="IPR015422">
    <property type="entry name" value="PyrdxlP-dep_Trfase_small"/>
</dbReference>
<comment type="caution">
    <text evidence="7">The sequence shown here is derived from an EMBL/GenBank/DDBJ whole genome shotgun (WGS) entry which is preliminary data.</text>
</comment>
<dbReference type="RefSeq" id="WP_285574031.1">
    <property type="nucleotide sequence ID" value="NZ_BSDE01000003.1"/>
</dbReference>
<dbReference type="Proteomes" id="UP001165069">
    <property type="component" value="Unassembled WGS sequence"/>
</dbReference>
<dbReference type="InterPro" id="IPR015424">
    <property type="entry name" value="PyrdxlP-dep_Trfase"/>
</dbReference>
<dbReference type="PROSITE" id="PS51318">
    <property type="entry name" value="TAT"/>
    <property type="match status" value="1"/>
</dbReference>
<name>A0ABQ5QF74_9BACT</name>
<sequence>MDLSRRSFLATQGAALGALLLPGGLLSAVEAATPAAPALEDWAQVRAQFRLSRDFIHLAGFFIASHPEPVRAAIEGYRRAIDENPFLAVEQGLFESEATNLEHRVCEDIAAYLGARPEEIALTGNTTMGLALIYHGLPLKPGDEILTTTHDHVVHHESIRLSTQRNGASVRKIALFEEAAAATTEDIVGRIRAAIRPATRVLGLTWVHSATGIRLPIRRIADALDEINRSRSEAERVLLVVDGVHGLGAVEDSIPRMGCDFFSAGTHKWIFAPRGTGILWAPAKSWARLTPLIPTFSDMECFNAWAEGRPVKGPTIAARVCPGGFHAFEHQWAAGAAFRMHMKIGPARIADRVFELNDRCRRGLAAIPGVKLHTPLARELSAGINCFEVAGHSPAAVVKALLDKRIVASTSPYAITYARLSAGLMNTPEEVDQALVAVRALAS</sequence>
<gene>
    <name evidence="7" type="ORF">GETHLI_17360</name>
</gene>
<feature type="domain" description="Aminotransferase class V" evidence="6">
    <location>
        <begin position="67"/>
        <end position="433"/>
    </location>
</feature>
<organism evidence="7 8">
    <name type="scientific">Geothrix limicola</name>
    <dbReference type="NCBI Taxonomy" id="2927978"/>
    <lineage>
        <taxon>Bacteria</taxon>
        <taxon>Pseudomonadati</taxon>
        <taxon>Acidobacteriota</taxon>
        <taxon>Holophagae</taxon>
        <taxon>Holophagales</taxon>
        <taxon>Holophagaceae</taxon>
        <taxon>Geothrix</taxon>
    </lineage>
</organism>
<dbReference type="InterPro" id="IPR000192">
    <property type="entry name" value="Aminotrans_V_dom"/>
</dbReference>
<keyword evidence="7" id="KW-0808">Transferase</keyword>
<dbReference type="EMBL" id="BSDE01000003">
    <property type="protein sequence ID" value="GLH73234.1"/>
    <property type="molecule type" value="Genomic_DNA"/>
</dbReference>
<keyword evidence="3" id="KW-0663">Pyridoxal phosphate</keyword>
<dbReference type="GO" id="GO:0008483">
    <property type="term" value="F:transaminase activity"/>
    <property type="evidence" value="ECO:0007669"/>
    <property type="project" value="UniProtKB-KW"/>
</dbReference>
<protein>
    <submittedName>
        <fullName evidence="7">Class V aminotransferase</fullName>
    </submittedName>
</protein>
<comment type="similarity">
    <text evidence="2">Belongs to the class-V pyridoxal-phosphate-dependent aminotransferase family. Csd subfamily.</text>
</comment>
<reference evidence="7 8" key="1">
    <citation type="journal article" date="2023" name="Antonie Van Leeuwenhoek">
        <title>Mesoterricola silvestris gen. nov., sp. nov., Mesoterricola sediminis sp. nov., Geothrix oryzae sp. nov., Geothrix edaphica sp. nov., Geothrix rubra sp. nov., and Geothrix limicola sp. nov., six novel members of Acidobacteriota isolated from soils.</title>
        <authorList>
            <person name="Itoh H."/>
            <person name="Sugisawa Y."/>
            <person name="Mise K."/>
            <person name="Xu Z."/>
            <person name="Kuniyasu M."/>
            <person name="Ushijima N."/>
            <person name="Kawano K."/>
            <person name="Kobayashi E."/>
            <person name="Shiratori Y."/>
            <person name="Masuda Y."/>
            <person name="Senoo K."/>
        </authorList>
    </citation>
    <scope>NUCLEOTIDE SEQUENCE [LARGE SCALE GENOMIC DNA]</scope>
    <source>
        <strain evidence="7 8">Red804</strain>
    </source>
</reference>
<evidence type="ECO:0000259" key="6">
    <source>
        <dbReference type="Pfam" id="PF00266"/>
    </source>
</evidence>
<dbReference type="Gene3D" id="3.40.640.10">
    <property type="entry name" value="Type I PLP-dependent aspartate aminotransferase-like (Major domain)"/>
    <property type="match status" value="1"/>
</dbReference>
<evidence type="ECO:0000256" key="3">
    <source>
        <dbReference type="ARBA" id="ARBA00022898"/>
    </source>
</evidence>
<proteinExistence type="inferred from homology"/>
<evidence type="ECO:0000256" key="2">
    <source>
        <dbReference type="ARBA" id="ARBA00010447"/>
    </source>
</evidence>
<dbReference type="PANTHER" id="PTHR43586">
    <property type="entry name" value="CYSTEINE DESULFURASE"/>
    <property type="match status" value="1"/>
</dbReference>
<dbReference type="Pfam" id="PF00266">
    <property type="entry name" value="Aminotran_5"/>
    <property type="match status" value="1"/>
</dbReference>